<keyword evidence="12" id="KW-0732">Signal</keyword>
<dbReference type="SMART" id="SM00387">
    <property type="entry name" value="HATPase_c"/>
    <property type="match status" value="1"/>
</dbReference>
<keyword evidence="4" id="KW-0808">Transferase</keyword>
<dbReference type="Proteomes" id="UP000470771">
    <property type="component" value="Unassembled WGS sequence"/>
</dbReference>
<feature type="repeat" description="TPR" evidence="9">
    <location>
        <begin position="200"/>
        <end position="233"/>
    </location>
</feature>
<feature type="repeat" description="TPR" evidence="9">
    <location>
        <begin position="240"/>
        <end position="273"/>
    </location>
</feature>
<dbReference type="Gene3D" id="3.30.565.10">
    <property type="entry name" value="Histidine kinase-like ATPase, C-terminal domain"/>
    <property type="match status" value="1"/>
</dbReference>
<proteinExistence type="predicted"/>
<gene>
    <name evidence="14" type="ORF">GQN54_04355</name>
</gene>
<dbReference type="RefSeq" id="WP_160632296.1">
    <property type="nucleotide sequence ID" value="NZ_WWNE01000005.1"/>
</dbReference>
<evidence type="ECO:0000256" key="10">
    <source>
        <dbReference type="SAM" id="Coils"/>
    </source>
</evidence>
<dbReference type="InterPro" id="IPR019734">
    <property type="entry name" value="TPR_rpt"/>
</dbReference>
<evidence type="ECO:0000313" key="15">
    <source>
        <dbReference type="Proteomes" id="UP000470771"/>
    </source>
</evidence>
<keyword evidence="11" id="KW-1133">Transmembrane helix</keyword>
<dbReference type="EC" id="2.7.13.3" evidence="2"/>
<dbReference type="Pfam" id="PF13181">
    <property type="entry name" value="TPR_8"/>
    <property type="match status" value="1"/>
</dbReference>
<keyword evidence="11" id="KW-0812">Transmembrane</keyword>
<evidence type="ECO:0000256" key="9">
    <source>
        <dbReference type="PROSITE-ProRule" id="PRU00339"/>
    </source>
</evidence>
<keyword evidence="6" id="KW-0418">Kinase</keyword>
<sequence>MKRIIYFILSLYPLLAVAGNEQVRDSIKQLIRTSMTEAHRINQYVALSKAFIDVNIDSSEYYIKIAYQNAIDIDYEKGIIATLNIKGNILQRRGKLDESMQMYEVAKKMALKNNDDSSLAKILNNIGIIHNNKGEFNKALEAYFQALDYEKKINHKRGIAEAYNNIGVVHYYLSDMENTLLYLKKSSEISKEIGDLEILKKGLINIGAIHRYRGEYDEALSNYYEALEICEVLGNHADMNTSWHNIAEVYSLQHRYKESEEYYRKALVFNQKFDNKNGLALEYNNIGSLYLKQNRYKEAKEYFEKALTISREAGYRKLKEDIYDGLANLYAKQNNFAKAFEYSQMYIKLKDSILNEENSKNIAELRTKYETAEKEKLLAEEKGMTAILRSEKAEAELETVNRNKWIIFLALIMIAASMVFLAIVQNNKRKAQAEIDAAIIEERDQGVNAVIQAQEEERKRISKELHDGIGQQLSGLKMAFQRLEDRLNQEIPHRKDEIKRLVSIISDSADEVRTISHQMMPRALTEEGLLPAIGDLLTKSLEPLDIKHDYEHYGISGRLEERIELSLYRVLQELINNIIKHAEATEVNVQLFKNGDRIILMVEDNGKGFVSDSKSDGHGLLNIKSRINSLGGDVNYTPSPNHGTVVTIRIPLSKVQNYA</sequence>
<evidence type="ECO:0000313" key="14">
    <source>
        <dbReference type="EMBL" id="NBG65333.1"/>
    </source>
</evidence>
<dbReference type="InterPro" id="IPR050482">
    <property type="entry name" value="Sensor_HK_TwoCompSys"/>
</dbReference>
<feature type="repeat" description="TPR" evidence="9">
    <location>
        <begin position="280"/>
        <end position="313"/>
    </location>
</feature>
<dbReference type="AlphaFoldDB" id="A0A6N9NHE7"/>
<dbReference type="EMBL" id="WWNE01000005">
    <property type="protein sequence ID" value="NBG65333.1"/>
    <property type="molecule type" value="Genomic_DNA"/>
</dbReference>
<keyword evidence="11" id="KW-0472">Membrane</keyword>
<evidence type="ECO:0000256" key="6">
    <source>
        <dbReference type="ARBA" id="ARBA00022777"/>
    </source>
</evidence>
<keyword evidence="9" id="KW-0802">TPR repeat</keyword>
<keyword evidence="10" id="KW-0175">Coiled coil</keyword>
<comment type="caution">
    <text evidence="14">The sequence shown here is derived from an EMBL/GenBank/DDBJ whole genome shotgun (WGS) entry which is preliminary data.</text>
</comment>
<feature type="coiled-coil region" evidence="10">
    <location>
        <begin position="355"/>
        <end position="382"/>
    </location>
</feature>
<dbReference type="InterPro" id="IPR005467">
    <property type="entry name" value="His_kinase_dom"/>
</dbReference>
<name>A0A6N9NHE7_9FLAO</name>
<accession>A0A6N9NHE7</accession>
<dbReference type="Pfam" id="PF07730">
    <property type="entry name" value="HisKA_3"/>
    <property type="match status" value="1"/>
</dbReference>
<evidence type="ECO:0000256" key="1">
    <source>
        <dbReference type="ARBA" id="ARBA00000085"/>
    </source>
</evidence>
<evidence type="ECO:0000256" key="8">
    <source>
        <dbReference type="ARBA" id="ARBA00023012"/>
    </source>
</evidence>
<feature type="transmembrane region" description="Helical" evidence="11">
    <location>
        <begin position="405"/>
        <end position="424"/>
    </location>
</feature>
<keyword evidence="7" id="KW-0067">ATP-binding</keyword>
<dbReference type="PANTHER" id="PTHR24421:SF10">
    <property type="entry name" value="NITRATE_NITRITE SENSOR PROTEIN NARQ"/>
    <property type="match status" value="1"/>
</dbReference>
<dbReference type="PROSITE" id="PS50293">
    <property type="entry name" value="TPR_REGION"/>
    <property type="match status" value="1"/>
</dbReference>
<dbReference type="InterPro" id="IPR003594">
    <property type="entry name" value="HATPase_dom"/>
</dbReference>
<dbReference type="PROSITE" id="PS50005">
    <property type="entry name" value="TPR"/>
    <property type="match status" value="4"/>
</dbReference>
<keyword evidence="8" id="KW-0902">Two-component regulatory system</keyword>
<keyword evidence="5" id="KW-0547">Nucleotide-binding</keyword>
<dbReference type="SMART" id="SM00028">
    <property type="entry name" value="TPR"/>
    <property type="match status" value="7"/>
</dbReference>
<comment type="catalytic activity">
    <reaction evidence="1">
        <text>ATP + protein L-histidine = ADP + protein N-phospho-L-histidine.</text>
        <dbReference type="EC" id="2.7.13.3"/>
    </reaction>
</comment>
<reference evidence="14 15" key="1">
    <citation type="submission" date="2019-12" db="EMBL/GenBank/DDBJ databases">
        <authorList>
            <person name="Zhao J."/>
        </authorList>
    </citation>
    <scope>NUCLEOTIDE SEQUENCE [LARGE SCALE GENOMIC DNA]</scope>
    <source>
        <strain evidence="14 15">S-15</strain>
    </source>
</reference>
<dbReference type="PROSITE" id="PS50109">
    <property type="entry name" value="HIS_KIN"/>
    <property type="match status" value="1"/>
</dbReference>
<dbReference type="GO" id="GO:0046983">
    <property type="term" value="F:protein dimerization activity"/>
    <property type="evidence" value="ECO:0007669"/>
    <property type="project" value="InterPro"/>
</dbReference>
<dbReference type="GO" id="GO:0005524">
    <property type="term" value="F:ATP binding"/>
    <property type="evidence" value="ECO:0007669"/>
    <property type="project" value="UniProtKB-KW"/>
</dbReference>
<dbReference type="GO" id="GO:0000155">
    <property type="term" value="F:phosphorelay sensor kinase activity"/>
    <property type="evidence" value="ECO:0007669"/>
    <property type="project" value="InterPro"/>
</dbReference>
<dbReference type="Pfam" id="PF13424">
    <property type="entry name" value="TPR_12"/>
    <property type="match status" value="2"/>
</dbReference>
<evidence type="ECO:0000256" key="4">
    <source>
        <dbReference type="ARBA" id="ARBA00022679"/>
    </source>
</evidence>
<evidence type="ECO:0000256" key="7">
    <source>
        <dbReference type="ARBA" id="ARBA00022840"/>
    </source>
</evidence>
<dbReference type="Pfam" id="PF02518">
    <property type="entry name" value="HATPase_c"/>
    <property type="match status" value="1"/>
</dbReference>
<dbReference type="PANTHER" id="PTHR24421">
    <property type="entry name" value="NITRATE/NITRITE SENSOR PROTEIN NARX-RELATED"/>
    <property type="match status" value="1"/>
</dbReference>
<feature type="chain" id="PRO_5027056532" description="histidine kinase" evidence="12">
    <location>
        <begin position="19"/>
        <end position="659"/>
    </location>
</feature>
<evidence type="ECO:0000256" key="5">
    <source>
        <dbReference type="ARBA" id="ARBA00022741"/>
    </source>
</evidence>
<feature type="domain" description="Histidine kinase" evidence="13">
    <location>
        <begin position="464"/>
        <end position="654"/>
    </location>
</feature>
<dbReference type="CDD" id="cd16917">
    <property type="entry name" value="HATPase_UhpB-NarQ-NarX-like"/>
    <property type="match status" value="1"/>
</dbReference>
<dbReference type="GO" id="GO:0016020">
    <property type="term" value="C:membrane"/>
    <property type="evidence" value="ECO:0007669"/>
    <property type="project" value="InterPro"/>
</dbReference>
<dbReference type="InterPro" id="IPR011712">
    <property type="entry name" value="Sig_transdc_His_kin_sub3_dim/P"/>
</dbReference>
<feature type="repeat" description="TPR" evidence="9">
    <location>
        <begin position="120"/>
        <end position="153"/>
    </location>
</feature>
<evidence type="ECO:0000256" key="11">
    <source>
        <dbReference type="SAM" id="Phobius"/>
    </source>
</evidence>
<dbReference type="Gene3D" id="1.20.5.1930">
    <property type="match status" value="1"/>
</dbReference>
<evidence type="ECO:0000256" key="2">
    <source>
        <dbReference type="ARBA" id="ARBA00012438"/>
    </source>
</evidence>
<dbReference type="Gene3D" id="1.25.40.10">
    <property type="entry name" value="Tetratricopeptide repeat domain"/>
    <property type="match status" value="2"/>
</dbReference>
<evidence type="ECO:0000256" key="12">
    <source>
        <dbReference type="SAM" id="SignalP"/>
    </source>
</evidence>
<evidence type="ECO:0000256" key="3">
    <source>
        <dbReference type="ARBA" id="ARBA00022553"/>
    </source>
</evidence>
<dbReference type="InterPro" id="IPR036890">
    <property type="entry name" value="HATPase_C_sf"/>
</dbReference>
<dbReference type="SUPFAM" id="SSF48452">
    <property type="entry name" value="TPR-like"/>
    <property type="match status" value="2"/>
</dbReference>
<evidence type="ECO:0000259" key="13">
    <source>
        <dbReference type="PROSITE" id="PS50109"/>
    </source>
</evidence>
<dbReference type="SUPFAM" id="SSF55874">
    <property type="entry name" value="ATPase domain of HSP90 chaperone/DNA topoisomerase II/histidine kinase"/>
    <property type="match status" value="1"/>
</dbReference>
<organism evidence="14 15">
    <name type="scientific">Acidiluteibacter ferrifornacis</name>
    <dbReference type="NCBI Taxonomy" id="2692424"/>
    <lineage>
        <taxon>Bacteria</taxon>
        <taxon>Pseudomonadati</taxon>
        <taxon>Bacteroidota</taxon>
        <taxon>Flavobacteriia</taxon>
        <taxon>Flavobacteriales</taxon>
        <taxon>Cryomorphaceae</taxon>
        <taxon>Acidiluteibacter</taxon>
    </lineage>
</organism>
<protein>
    <recommendedName>
        <fullName evidence="2">histidine kinase</fullName>
        <ecNumber evidence="2">2.7.13.3</ecNumber>
    </recommendedName>
</protein>
<keyword evidence="3" id="KW-0597">Phosphoprotein</keyword>
<keyword evidence="15" id="KW-1185">Reference proteome</keyword>
<dbReference type="InterPro" id="IPR011990">
    <property type="entry name" value="TPR-like_helical_dom_sf"/>
</dbReference>
<feature type="signal peptide" evidence="12">
    <location>
        <begin position="1"/>
        <end position="18"/>
    </location>
</feature>